<keyword evidence="6" id="KW-1185">Reference proteome</keyword>
<dbReference type="InterPro" id="IPR050271">
    <property type="entry name" value="UDP-glycosyltransferase"/>
</dbReference>
<dbReference type="SUPFAM" id="SSF53756">
    <property type="entry name" value="UDP-Glycosyltransferase/glycogen phosphorylase"/>
    <property type="match status" value="1"/>
</dbReference>
<sequence length="223" mass="25427">MLFLNIHPIWDNNRPVPPSIIYTGGLHQEPQKKLPTDLSSFLDSSRNGVIYFSLEHPKIKLFITQGGLQSTDEAITSGVPLIGIPMLGDQWFNTEKYVHHEIGMKLDLETITEENLRTAIENVISTKKYRENILRLRSLMHDQPLSSLERAVWWTEHVLRHGQAEHLQTPAKSSSISWVEYYELELVTVLLCFIAFAVGACIILIYATVRGISHQTLVKLKLN</sequence>
<evidence type="ECO:0000256" key="3">
    <source>
        <dbReference type="ARBA" id="ARBA00022679"/>
    </source>
</evidence>
<dbReference type="Pfam" id="PF00201">
    <property type="entry name" value="UDPGT"/>
    <property type="match status" value="1"/>
</dbReference>
<evidence type="ECO:0000256" key="1">
    <source>
        <dbReference type="ARBA" id="ARBA00009995"/>
    </source>
</evidence>
<keyword evidence="4" id="KW-0472">Membrane</keyword>
<keyword evidence="4" id="KW-0812">Transmembrane</keyword>
<organism evidence="5 6">
    <name type="scientific">Iphiclides podalirius</name>
    <name type="common">scarce swallowtail</name>
    <dbReference type="NCBI Taxonomy" id="110791"/>
    <lineage>
        <taxon>Eukaryota</taxon>
        <taxon>Metazoa</taxon>
        <taxon>Ecdysozoa</taxon>
        <taxon>Arthropoda</taxon>
        <taxon>Hexapoda</taxon>
        <taxon>Insecta</taxon>
        <taxon>Pterygota</taxon>
        <taxon>Neoptera</taxon>
        <taxon>Endopterygota</taxon>
        <taxon>Lepidoptera</taxon>
        <taxon>Glossata</taxon>
        <taxon>Ditrysia</taxon>
        <taxon>Papilionoidea</taxon>
        <taxon>Papilionidae</taxon>
        <taxon>Papilioninae</taxon>
        <taxon>Iphiclides</taxon>
    </lineage>
</organism>
<dbReference type="EMBL" id="OW152837">
    <property type="protein sequence ID" value="CAH2058052.1"/>
    <property type="molecule type" value="Genomic_DNA"/>
</dbReference>
<comment type="similarity">
    <text evidence="1">Belongs to the UDP-glycosyltransferase family.</text>
</comment>
<dbReference type="PANTHER" id="PTHR48043">
    <property type="entry name" value="EG:EG0003.4 PROTEIN-RELATED"/>
    <property type="match status" value="1"/>
</dbReference>
<keyword evidence="2" id="KW-0328">Glycosyltransferase</keyword>
<keyword evidence="3" id="KW-0808">Transferase</keyword>
<evidence type="ECO:0000256" key="2">
    <source>
        <dbReference type="ARBA" id="ARBA00022676"/>
    </source>
</evidence>
<evidence type="ECO:0000313" key="6">
    <source>
        <dbReference type="Proteomes" id="UP000837857"/>
    </source>
</evidence>
<gene>
    <name evidence="5" type="ORF">IPOD504_LOCUS10417</name>
</gene>
<evidence type="ECO:0008006" key="7">
    <source>
        <dbReference type="Google" id="ProtNLM"/>
    </source>
</evidence>
<name>A0ABN8IKG8_9NEOP</name>
<dbReference type="InterPro" id="IPR002213">
    <property type="entry name" value="UDP_glucos_trans"/>
</dbReference>
<accession>A0ABN8IKG8</accession>
<feature type="transmembrane region" description="Helical" evidence="4">
    <location>
        <begin position="186"/>
        <end position="209"/>
    </location>
</feature>
<dbReference type="PANTHER" id="PTHR48043:SF159">
    <property type="entry name" value="EG:EG0003.4 PROTEIN-RELATED"/>
    <property type="match status" value="1"/>
</dbReference>
<protein>
    <recommendedName>
        <fullName evidence="7">UDP-glycosyltransferase</fullName>
    </recommendedName>
</protein>
<feature type="non-terminal residue" evidence="5">
    <location>
        <position position="223"/>
    </location>
</feature>
<proteinExistence type="inferred from homology"/>
<keyword evidence="4" id="KW-1133">Transmembrane helix</keyword>
<dbReference type="Gene3D" id="3.40.50.2000">
    <property type="entry name" value="Glycogen Phosphorylase B"/>
    <property type="match status" value="1"/>
</dbReference>
<reference evidence="5" key="1">
    <citation type="submission" date="2022-03" db="EMBL/GenBank/DDBJ databases">
        <authorList>
            <person name="Martin H S."/>
        </authorList>
    </citation>
    <scope>NUCLEOTIDE SEQUENCE</scope>
</reference>
<evidence type="ECO:0000256" key="4">
    <source>
        <dbReference type="SAM" id="Phobius"/>
    </source>
</evidence>
<evidence type="ECO:0000313" key="5">
    <source>
        <dbReference type="EMBL" id="CAH2058052.1"/>
    </source>
</evidence>
<dbReference type="Proteomes" id="UP000837857">
    <property type="component" value="Chromosome 25"/>
</dbReference>